<feature type="signal peptide" evidence="3">
    <location>
        <begin position="1"/>
        <end position="24"/>
    </location>
</feature>
<name>A0A4U6UU68_SETVI</name>
<sequence length="756" mass="85214">MHSPASRQCLLLVLLLPPPSSSDASPATAFKHLAAAAAAVTIGDIGVPADIGEAMDIKSSTTTFTQSWGSTQGRLVRVEVLVLFSALIWILLELFGSRRRRYSQGFFRFFVWAVYTLFTVLGPYTIGLLQDGAFRDQTFVLWGTILLFIQVSVDSLSVYSIHDIEQRKRMLVQHLIQIILVLWLIVNCKGHSRTYTANIWIFWIQSVIFTYRNYQSSSNASKKGGLLKLSKAVADYMMIEHEQIPLGLNPNPRTMEGYKYIFHGEEKVASLLPTAPEYRVEFTEATKRKFTTIDSVWRWIESQSAFNQEDKETLKDIALSFSLFKLLKRRLCGYQIGEAGLAKTKDFVLHGLISGQGNYVRAFGVIEMELSFLYDFLYTRFDTRYSWFKVLTANLVVLTAVSISGAFRSMHYHRSSLEQRVHGIDVTRWVTIVLLTIVSALFFVVTRTIRHTRWVTVLDLHSQKRPSSFDETPNVKREEKKSWQRALGQHSLLLNFDYHPRNVLSLLSLGLVDATREGQKAGEKIKLTDELIERVLSGFKESNRQLQDGQSALAKNQLGSQFSWACTLSTHIHKILVWHIGTTIAMDGHPVPPTGDHRVAKTLSDYCAYLVAFVPDMLPGHRYDTQRIFDAVVVEARKSITGCDSISSRCEKLVMAVLPSNSSCTILELGARLGRELRGVVPEEQRWKVLADFWAEFILFLAPSSNVEIHTETLAASGEFMTHLWALLTHAGILERPSTTDGARGNNGAPAQDLPV</sequence>
<dbReference type="Pfam" id="PF04578">
    <property type="entry name" value="DUF594"/>
    <property type="match status" value="1"/>
</dbReference>
<gene>
    <name evidence="5" type="ORF">SEVIR_4G011100v2</name>
</gene>
<dbReference type="Proteomes" id="UP000298652">
    <property type="component" value="Chromosome 4"/>
</dbReference>
<accession>A0A4U6UU68</accession>
<evidence type="ECO:0000259" key="4">
    <source>
        <dbReference type="Pfam" id="PF13968"/>
    </source>
</evidence>
<evidence type="ECO:0000313" key="6">
    <source>
        <dbReference type="Proteomes" id="UP000298652"/>
    </source>
</evidence>
<protein>
    <recommendedName>
        <fullName evidence="4">DUF4220 domain-containing protein</fullName>
    </recommendedName>
</protein>
<dbReference type="OMA" id="TSSWHEN"/>
<evidence type="ECO:0000256" key="1">
    <source>
        <dbReference type="SAM" id="MobiDB-lite"/>
    </source>
</evidence>
<dbReference type="Pfam" id="PF13968">
    <property type="entry name" value="DUF4220"/>
    <property type="match status" value="1"/>
</dbReference>
<feature type="transmembrane region" description="Helical" evidence="2">
    <location>
        <begin position="139"/>
        <end position="158"/>
    </location>
</feature>
<dbReference type="InterPro" id="IPR025315">
    <property type="entry name" value="DUF4220"/>
</dbReference>
<keyword evidence="6" id="KW-1185">Reference proteome</keyword>
<feature type="transmembrane region" description="Helical" evidence="2">
    <location>
        <begin position="75"/>
        <end position="95"/>
    </location>
</feature>
<feature type="chain" id="PRO_5020792534" description="DUF4220 domain-containing protein" evidence="3">
    <location>
        <begin position="25"/>
        <end position="756"/>
    </location>
</feature>
<reference evidence="5" key="1">
    <citation type="submission" date="2019-03" db="EMBL/GenBank/DDBJ databases">
        <title>WGS assembly of Setaria viridis.</title>
        <authorList>
            <person name="Huang P."/>
            <person name="Jenkins J."/>
            <person name="Grimwood J."/>
            <person name="Barry K."/>
            <person name="Healey A."/>
            <person name="Mamidi S."/>
            <person name="Sreedasyam A."/>
            <person name="Shu S."/>
            <person name="Feldman M."/>
            <person name="Wu J."/>
            <person name="Yu Y."/>
            <person name="Chen C."/>
            <person name="Johnson J."/>
            <person name="Rokhsar D."/>
            <person name="Baxter I."/>
            <person name="Schmutz J."/>
            <person name="Brutnell T."/>
            <person name="Kellogg E."/>
        </authorList>
    </citation>
    <scope>NUCLEOTIDE SEQUENCE [LARGE SCALE GENOMIC DNA]</scope>
</reference>
<feature type="transmembrane region" description="Helical" evidence="2">
    <location>
        <begin position="107"/>
        <end position="127"/>
    </location>
</feature>
<dbReference type="Gramene" id="TKW19292">
    <property type="protein sequence ID" value="TKW19292"/>
    <property type="gene ID" value="SEVIR_4G011100v2"/>
</dbReference>
<dbReference type="AlphaFoldDB" id="A0A4U6UU68"/>
<dbReference type="EMBL" id="CM016555">
    <property type="protein sequence ID" value="TKW19292.1"/>
    <property type="molecule type" value="Genomic_DNA"/>
</dbReference>
<evidence type="ECO:0000256" key="3">
    <source>
        <dbReference type="SAM" id="SignalP"/>
    </source>
</evidence>
<keyword evidence="2" id="KW-1133">Transmembrane helix</keyword>
<evidence type="ECO:0000256" key="2">
    <source>
        <dbReference type="SAM" id="Phobius"/>
    </source>
</evidence>
<feature type="domain" description="DUF4220" evidence="4">
    <location>
        <begin position="112"/>
        <end position="493"/>
    </location>
</feature>
<keyword evidence="2" id="KW-0812">Transmembrane</keyword>
<dbReference type="PANTHER" id="PTHR31325">
    <property type="entry name" value="OS01G0798800 PROTEIN-RELATED"/>
    <property type="match status" value="1"/>
</dbReference>
<feature type="transmembrane region" description="Helical" evidence="2">
    <location>
        <begin position="427"/>
        <end position="445"/>
    </location>
</feature>
<feature type="region of interest" description="Disordered" evidence="1">
    <location>
        <begin position="737"/>
        <end position="756"/>
    </location>
</feature>
<dbReference type="InterPro" id="IPR007658">
    <property type="entry name" value="DUF594"/>
</dbReference>
<feature type="transmembrane region" description="Helical" evidence="2">
    <location>
        <begin position="387"/>
        <end position="407"/>
    </location>
</feature>
<proteinExistence type="predicted"/>
<organism evidence="5 6">
    <name type="scientific">Setaria viridis</name>
    <name type="common">Green bristlegrass</name>
    <name type="synonym">Setaria italica subsp. viridis</name>
    <dbReference type="NCBI Taxonomy" id="4556"/>
    <lineage>
        <taxon>Eukaryota</taxon>
        <taxon>Viridiplantae</taxon>
        <taxon>Streptophyta</taxon>
        <taxon>Embryophyta</taxon>
        <taxon>Tracheophyta</taxon>
        <taxon>Spermatophyta</taxon>
        <taxon>Magnoliopsida</taxon>
        <taxon>Liliopsida</taxon>
        <taxon>Poales</taxon>
        <taxon>Poaceae</taxon>
        <taxon>PACMAD clade</taxon>
        <taxon>Panicoideae</taxon>
        <taxon>Panicodae</taxon>
        <taxon>Paniceae</taxon>
        <taxon>Cenchrinae</taxon>
        <taxon>Setaria</taxon>
    </lineage>
</organism>
<evidence type="ECO:0000313" key="5">
    <source>
        <dbReference type="EMBL" id="TKW19292.1"/>
    </source>
</evidence>
<keyword evidence="3" id="KW-0732">Signal</keyword>
<keyword evidence="2" id="KW-0472">Membrane</keyword>